<evidence type="ECO:0000256" key="1">
    <source>
        <dbReference type="ARBA" id="ARBA00004496"/>
    </source>
</evidence>
<name>A0A4Y8RCG6_9HYPH</name>
<dbReference type="SUPFAM" id="SSF53474">
    <property type="entry name" value="alpha/beta-Hydrolases"/>
    <property type="match status" value="1"/>
</dbReference>
<evidence type="ECO:0000259" key="6">
    <source>
        <dbReference type="Pfam" id="PF07167"/>
    </source>
</evidence>
<dbReference type="PANTHER" id="PTHR36837:SF5">
    <property type="entry name" value="POLY-3-HYDROXYBUTYRATE SYNTHASE"/>
    <property type="match status" value="1"/>
</dbReference>
<dbReference type="Proteomes" id="UP000298179">
    <property type="component" value="Unassembled WGS sequence"/>
</dbReference>
<dbReference type="PANTHER" id="PTHR36837">
    <property type="entry name" value="POLY(3-HYDROXYALKANOATE) POLYMERASE SUBUNIT PHAC"/>
    <property type="match status" value="1"/>
</dbReference>
<dbReference type="InterPro" id="IPR000073">
    <property type="entry name" value="AB_hydrolase_1"/>
</dbReference>
<dbReference type="GO" id="GO:0005737">
    <property type="term" value="C:cytoplasm"/>
    <property type="evidence" value="ECO:0007669"/>
    <property type="project" value="UniProtKB-SubCell"/>
</dbReference>
<keyword evidence="3" id="KW-0808">Transferase</keyword>
<comment type="caution">
    <text evidence="7">The sequence shown here is derived from an EMBL/GenBank/DDBJ whole genome shotgun (WGS) entry which is preliminary data.</text>
</comment>
<gene>
    <name evidence="7" type="primary">phaC</name>
    <name evidence="7" type="ORF">E3C22_18855</name>
</gene>
<dbReference type="OrthoDB" id="7208816at2"/>
<dbReference type="EMBL" id="SOZD01000006">
    <property type="protein sequence ID" value="TFF19749.1"/>
    <property type="molecule type" value="Genomic_DNA"/>
</dbReference>
<accession>A0A4Y8RCG6</accession>
<dbReference type="InterPro" id="IPR010963">
    <property type="entry name" value="PHA_synth_I"/>
</dbReference>
<evidence type="ECO:0000259" key="5">
    <source>
        <dbReference type="Pfam" id="PF00561"/>
    </source>
</evidence>
<dbReference type="InterPro" id="IPR010941">
    <property type="entry name" value="PhaC_N"/>
</dbReference>
<evidence type="ECO:0000256" key="2">
    <source>
        <dbReference type="ARBA" id="ARBA00022490"/>
    </source>
</evidence>
<evidence type="ECO:0000256" key="4">
    <source>
        <dbReference type="ARBA" id="ARBA00023315"/>
    </source>
</evidence>
<organism evidence="7 8">
    <name type="scientific">Jiella endophytica</name>
    <dbReference type="NCBI Taxonomy" id="2558362"/>
    <lineage>
        <taxon>Bacteria</taxon>
        <taxon>Pseudomonadati</taxon>
        <taxon>Pseudomonadota</taxon>
        <taxon>Alphaproteobacteria</taxon>
        <taxon>Hyphomicrobiales</taxon>
        <taxon>Aurantimonadaceae</taxon>
        <taxon>Jiella</taxon>
    </lineage>
</organism>
<dbReference type="GO" id="GO:0016746">
    <property type="term" value="F:acyltransferase activity"/>
    <property type="evidence" value="ECO:0007669"/>
    <property type="project" value="UniProtKB-KW"/>
</dbReference>
<dbReference type="Pfam" id="PF00561">
    <property type="entry name" value="Abhydrolase_1"/>
    <property type="match status" value="1"/>
</dbReference>
<keyword evidence="2" id="KW-0963">Cytoplasm</keyword>
<protein>
    <submittedName>
        <fullName evidence="7">Class I poly(R)-hydroxyalkanoic acid synthase</fullName>
    </submittedName>
</protein>
<sequence length="611" mass="69105">MATKARKPESEPFDVKTDEFVVKDPEAFGRNMARMLEQIGKAAAAWVAPREKGDYVDGSPLQMSEVIQTLSRVSEYWMTDPARAMEAQTNLFAGYLTVWNNSIRKLAGETPEQPIEAPRGDKRFSGEGWNDHLFFDFIRQTYLLTTRWADDLVERADGLDPHTRQKAAFYVRQISNALAPSNFVMTNPELYRETVASNGENLVKGMRMFAEDMTAGHGNLRLRQSDYTKYEVGRDMAVTPGKVVAENELCQIIQYAPKTETVFKRPLMIVPPWINKFYILDLNPEKSFIGWAVEQGLTVFVVSWVNPDERHAEKDWQSYIEEGIRFGLDTVEKATGETEVNAVGYCVGGTLLGASLAYLKAKGDERIKSTTFLTTQIDFTHAGDLKVFVDETQLKTLEKAMEQKGYLEGSQMATAFNLLRSGDLIWPYFVNNYLRGKEPLPFDLLYWNADSTRMPKANHLFYLRNCYLENRLSRGRMEIGGVRLDLSKVTMPIYNLATKEDHIAPARSAFLGCHAFGSKAQFVLTGSGHIAGVVNPPAKKKYQFWTGPAPKDVGSFEDWLLAAKETPGSWWGHWLEWLKPLSGDQVKARKPGGRRLKPIEDAPGRYVRIKS</sequence>
<evidence type="ECO:0000313" key="7">
    <source>
        <dbReference type="EMBL" id="TFF19749.1"/>
    </source>
</evidence>
<proteinExistence type="predicted"/>
<reference evidence="7 8" key="1">
    <citation type="submission" date="2019-03" db="EMBL/GenBank/DDBJ databases">
        <title>Jiella endophytica sp. nov., a novel endophytic bacterium isolated from root of Ficus microcarpa Linn. f.</title>
        <authorList>
            <person name="Tuo L."/>
        </authorList>
    </citation>
    <scope>NUCLEOTIDE SEQUENCE [LARGE SCALE GENOMIC DNA]</scope>
    <source>
        <strain evidence="7 8">CBS5Q-3</strain>
    </source>
</reference>
<dbReference type="AlphaFoldDB" id="A0A4Y8RCG6"/>
<dbReference type="InterPro" id="IPR029058">
    <property type="entry name" value="AB_hydrolase_fold"/>
</dbReference>
<dbReference type="NCBIfam" id="TIGR01838">
    <property type="entry name" value="PHA_synth_I"/>
    <property type="match status" value="1"/>
</dbReference>
<keyword evidence="4" id="KW-0012">Acyltransferase</keyword>
<dbReference type="Pfam" id="PF07167">
    <property type="entry name" value="PhaC_N"/>
    <property type="match status" value="1"/>
</dbReference>
<feature type="domain" description="AB hydrolase-1" evidence="5">
    <location>
        <begin position="294"/>
        <end position="535"/>
    </location>
</feature>
<dbReference type="GO" id="GO:0042619">
    <property type="term" value="P:poly-hydroxybutyrate biosynthetic process"/>
    <property type="evidence" value="ECO:0007669"/>
    <property type="project" value="InterPro"/>
</dbReference>
<evidence type="ECO:0000313" key="8">
    <source>
        <dbReference type="Proteomes" id="UP000298179"/>
    </source>
</evidence>
<evidence type="ECO:0000256" key="3">
    <source>
        <dbReference type="ARBA" id="ARBA00022679"/>
    </source>
</evidence>
<keyword evidence="8" id="KW-1185">Reference proteome</keyword>
<dbReference type="RefSeq" id="WP_134763430.1">
    <property type="nucleotide sequence ID" value="NZ_SOZD01000006.1"/>
</dbReference>
<dbReference type="Gene3D" id="3.40.50.1820">
    <property type="entry name" value="alpha/beta hydrolase"/>
    <property type="match status" value="1"/>
</dbReference>
<dbReference type="InterPro" id="IPR051321">
    <property type="entry name" value="PHA/PHB_synthase"/>
</dbReference>
<feature type="domain" description="Poly-beta-hydroxybutyrate polymerase N-terminal" evidence="6">
    <location>
        <begin position="121"/>
        <end position="292"/>
    </location>
</feature>
<comment type="subcellular location">
    <subcellularLocation>
        <location evidence="1">Cytoplasm</location>
    </subcellularLocation>
</comment>